<feature type="transmembrane region" description="Helical" evidence="1">
    <location>
        <begin position="58"/>
        <end position="88"/>
    </location>
</feature>
<evidence type="ECO:0000256" key="1">
    <source>
        <dbReference type="SAM" id="Phobius"/>
    </source>
</evidence>
<dbReference type="AlphaFoldDB" id="A0A3B0Y3M0"/>
<name>A0A3B0Y3M0_9ZZZZ</name>
<protein>
    <recommendedName>
        <fullName evidence="2">CAAX prenyl protease 2/Lysostaphin resistance protein A-like domain-containing protein</fullName>
    </recommendedName>
</protein>
<keyword evidence="1" id="KW-0472">Membrane</keyword>
<organism evidence="3">
    <name type="scientific">hydrothermal vent metagenome</name>
    <dbReference type="NCBI Taxonomy" id="652676"/>
    <lineage>
        <taxon>unclassified sequences</taxon>
        <taxon>metagenomes</taxon>
        <taxon>ecological metagenomes</taxon>
    </lineage>
</organism>
<feature type="transmembrane region" description="Helical" evidence="1">
    <location>
        <begin position="143"/>
        <end position="159"/>
    </location>
</feature>
<proteinExistence type="predicted"/>
<dbReference type="GO" id="GO:0004175">
    <property type="term" value="F:endopeptidase activity"/>
    <property type="evidence" value="ECO:0007669"/>
    <property type="project" value="UniProtKB-ARBA"/>
</dbReference>
<dbReference type="InterPro" id="IPR003675">
    <property type="entry name" value="Rce1/LyrA-like_dom"/>
</dbReference>
<feature type="transmembrane region" description="Helical" evidence="1">
    <location>
        <begin position="166"/>
        <end position="185"/>
    </location>
</feature>
<keyword evidence="1" id="KW-0812">Transmembrane</keyword>
<dbReference type="EMBL" id="UOFI01000136">
    <property type="protein sequence ID" value="VAW68729.1"/>
    <property type="molecule type" value="Genomic_DNA"/>
</dbReference>
<evidence type="ECO:0000313" key="3">
    <source>
        <dbReference type="EMBL" id="VAW68729.1"/>
    </source>
</evidence>
<reference evidence="3" key="1">
    <citation type="submission" date="2018-06" db="EMBL/GenBank/DDBJ databases">
        <authorList>
            <person name="Zhirakovskaya E."/>
        </authorList>
    </citation>
    <scope>NUCLEOTIDE SEQUENCE</scope>
</reference>
<dbReference type="Pfam" id="PF02517">
    <property type="entry name" value="Rce1-like"/>
    <property type="match status" value="1"/>
</dbReference>
<feature type="transmembrane region" description="Helical" evidence="1">
    <location>
        <begin position="120"/>
        <end position="137"/>
    </location>
</feature>
<gene>
    <name evidence="3" type="ORF">MNBD_GAMMA09-1869</name>
</gene>
<dbReference type="GO" id="GO:0080120">
    <property type="term" value="P:CAAX-box protein maturation"/>
    <property type="evidence" value="ECO:0007669"/>
    <property type="project" value="UniProtKB-ARBA"/>
</dbReference>
<feature type="domain" description="CAAX prenyl protease 2/Lysostaphin resistance protein A-like" evidence="2">
    <location>
        <begin position="77"/>
        <end position="179"/>
    </location>
</feature>
<sequence length="192" mass="21794">MSSHKLLILNGAILSVCAVFDFAWRTNLLISLMLFLPLLDKSWGYPELIMNPVNLTRWGFVTITGIALLANHPAHITAGISTLVFAALPEEWFFRAYFLQQLGKVSHINTFFRYKKTNKTYVPLAANLLTSALFSLLHTPTQGWFALTIFFPSLFYGWVYQRSKDIVLVILLHALSNIVFFIYIAQSLSSES</sequence>
<evidence type="ECO:0000259" key="2">
    <source>
        <dbReference type="Pfam" id="PF02517"/>
    </source>
</evidence>
<accession>A0A3B0Y3M0</accession>
<feature type="transmembrane region" description="Helical" evidence="1">
    <location>
        <begin position="12"/>
        <end position="38"/>
    </location>
</feature>
<keyword evidence="1" id="KW-1133">Transmembrane helix</keyword>